<evidence type="ECO:0000313" key="2">
    <source>
        <dbReference type="EMBL" id="CAA9998957.1"/>
    </source>
</evidence>
<sequence>MTTSENCPAYNWAVRKRLRRTNYGKEAEQQGTQQPPTPCPRNCDSGGMPRLTEKRPPLRAPQRNESFQTWTGLNLQLRPEEGRRGLRLLGRSY</sequence>
<keyword evidence="3" id="KW-1185">Reference proteome</keyword>
<feature type="region of interest" description="Disordered" evidence="1">
    <location>
        <begin position="21"/>
        <end position="72"/>
    </location>
</feature>
<proteinExistence type="predicted"/>
<dbReference type="Proteomes" id="UP000479000">
    <property type="component" value="Unassembled WGS sequence"/>
</dbReference>
<reference evidence="2 3" key="1">
    <citation type="submission" date="2020-02" db="EMBL/GenBank/DDBJ databases">
        <authorList>
            <person name="Ferguson B K."/>
        </authorList>
    </citation>
    <scope>NUCLEOTIDE SEQUENCE [LARGE SCALE GENOMIC DNA]</scope>
</reference>
<organism evidence="2 3">
    <name type="scientific">Nesidiocoris tenuis</name>
    <dbReference type="NCBI Taxonomy" id="355587"/>
    <lineage>
        <taxon>Eukaryota</taxon>
        <taxon>Metazoa</taxon>
        <taxon>Ecdysozoa</taxon>
        <taxon>Arthropoda</taxon>
        <taxon>Hexapoda</taxon>
        <taxon>Insecta</taxon>
        <taxon>Pterygota</taxon>
        <taxon>Neoptera</taxon>
        <taxon>Paraneoptera</taxon>
        <taxon>Hemiptera</taxon>
        <taxon>Heteroptera</taxon>
        <taxon>Panheteroptera</taxon>
        <taxon>Cimicomorpha</taxon>
        <taxon>Miridae</taxon>
        <taxon>Dicyphina</taxon>
        <taxon>Nesidiocoris</taxon>
    </lineage>
</organism>
<evidence type="ECO:0000256" key="1">
    <source>
        <dbReference type="SAM" id="MobiDB-lite"/>
    </source>
</evidence>
<dbReference type="EMBL" id="CADCXU010007862">
    <property type="protein sequence ID" value="CAA9998957.1"/>
    <property type="molecule type" value="Genomic_DNA"/>
</dbReference>
<gene>
    <name evidence="2" type="ORF">NTEN_LOCUS5240</name>
</gene>
<feature type="compositionally biased region" description="Polar residues" evidence="1">
    <location>
        <begin position="63"/>
        <end position="72"/>
    </location>
</feature>
<feature type="non-terminal residue" evidence="2">
    <location>
        <position position="93"/>
    </location>
</feature>
<name>A0A6H5G8Q5_9HEMI</name>
<dbReference type="AlphaFoldDB" id="A0A6H5G8Q5"/>
<accession>A0A6H5G8Q5</accession>
<evidence type="ECO:0000313" key="3">
    <source>
        <dbReference type="Proteomes" id="UP000479000"/>
    </source>
</evidence>
<protein>
    <submittedName>
        <fullName evidence="2">Uncharacterized protein</fullName>
    </submittedName>
</protein>